<accession>A0AAW0BKR9</accession>
<proteinExistence type="predicted"/>
<dbReference type="EMBL" id="JAWWNJ010000031">
    <property type="protein sequence ID" value="KAK7026628.1"/>
    <property type="molecule type" value="Genomic_DNA"/>
</dbReference>
<dbReference type="AlphaFoldDB" id="A0AAW0BKR9"/>
<keyword evidence="2" id="KW-1185">Reference proteome</keyword>
<reference evidence="1 2" key="1">
    <citation type="journal article" date="2024" name="J Genomics">
        <title>Draft genome sequencing and assembly of Favolaschia claudopus CIRM-BRFM 2984 isolated from oak limbs.</title>
        <authorList>
            <person name="Navarro D."/>
            <person name="Drula E."/>
            <person name="Chaduli D."/>
            <person name="Cazenave R."/>
            <person name="Ahrendt S."/>
            <person name="Wang J."/>
            <person name="Lipzen A."/>
            <person name="Daum C."/>
            <person name="Barry K."/>
            <person name="Grigoriev I.V."/>
            <person name="Favel A."/>
            <person name="Rosso M.N."/>
            <person name="Martin F."/>
        </authorList>
    </citation>
    <scope>NUCLEOTIDE SEQUENCE [LARGE SCALE GENOMIC DNA]</scope>
    <source>
        <strain evidence="1 2">CIRM-BRFM 2984</strain>
    </source>
</reference>
<organism evidence="1 2">
    <name type="scientific">Favolaschia claudopus</name>
    <dbReference type="NCBI Taxonomy" id="2862362"/>
    <lineage>
        <taxon>Eukaryota</taxon>
        <taxon>Fungi</taxon>
        <taxon>Dikarya</taxon>
        <taxon>Basidiomycota</taxon>
        <taxon>Agaricomycotina</taxon>
        <taxon>Agaricomycetes</taxon>
        <taxon>Agaricomycetidae</taxon>
        <taxon>Agaricales</taxon>
        <taxon>Marasmiineae</taxon>
        <taxon>Mycenaceae</taxon>
        <taxon>Favolaschia</taxon>
    </lineage>
</organism>
<evidence type="ECO:0000313" key="2">
    <source>
        <dbReference type="Proteomes" id="UP001362999"/>
    </source>
</evidence>
<comment type="caution">
    <text evidence="1">The sequence shown here is derived from an EMBL/GenBank/DDBJ whole genome shotgun (WGS) entry which is preliminary data.</text>
</comment>
<sequence>MAREYVLQLLIKHPQYSHISPTGPGIVAEVPVWYVVNRFSQPGAPSEGGVDFTTLPIKGDAIPVGEGAVRLPLREGNVTTEKRPTFRVQRVAAF</sequence>
<evidence type="ECO:0000313" key="1">
    <source>
        <dbReference type="EMBL" id="KAK7026628.1"/>
    </source>
</evidence>
<gene>
    <name evidence="1" type="ORF">R3P38DRAFT_3268373</name>
</gene>
<name>A0AAW0BKR9_9AGAR</name>
<dbReference type="Proteomes" id="UP001362999">
    <property type="component" value="Unassembled WGS sequence"/>
</dbReference>
<protein>
    <submittedName>
        <fullName evidence="1">Uncharacterized protein</fullName>
    </submittedName>
</protein>